<reference evidence="2" key="1">
    <citation type="submission" date="2016-10" db="EMBL/GenBank/DDBJ databases">
        <authorList>
            <person name="Varghese N."/>
            <person name="Submissions S."/>
        </authorList>
    </citation>
    <scope>NUCLEOTIDE SEQUENCE [LARGE SCALE GENOMIC DNA]</scope>
    <source>
        <strain evidence="2">DSM 44234</strain>
    </source>
</reference>
<gene>
    <name evidence="1" type="ORF">SAMN04489793_2795</name>
</gene>
<sequence>MSDEFGQLLGRIAAEIPEVMKVDVARFQRGSFAVIIEDCGESEGWHEYELVRLRRSIETGTWAREPGSLYDNASGTFQNVEEWLT</sequence>
<dbReference type="EMBL" id="FNSA01000003">
    <property type="protein sequence ID" value="SEC64325.1"/>
    <property type="molecule type" value="Genomic_DNA"/>
</dbReference>
<protein>
    <submittedName>
        <fullName evidence="1">Uncharacterized protein</fullName>
    </submittedName>
</protein>
<proteinExistence type="predicted"/>
<name>A0A1H4U6H4_TSUTY</name>
<dbReference type="OrthoDB" id="9917097at2"/>
<dbReference type="Proteomes" id="UP000182241">
    <property type="component" value="Unassembled WGS sequence"/>
</dbReference>
<organism evidence="1 2">
    <name type="scientific">Tsukamurella tyrosinosolvens</name>
    <dbReference type="NCBI Taxonomy" id="57704"/>
    <lineage>
        <taxon>Bacteria</taxon>
        <taxon>Bacillati</taxon>
        <taxon>Actinomycetota</taxon>
        <taxon>Actinomycetes</taxon>
        <taxon>Mycobacteriales</taxon>
        <taxon>Tsukamurellaceae</taxon>
        <taxon>Tsukamurella</taxon>
    </lineage>
</organism>
<evidence type="ECO:0000313" key="1">
    <source>
        <dbReference type="EMBL" id="SEC64325.1"/>
    </source>
</evidence>
<dbReference type="AlphaFoldDB" id="A0A1H4U6H4"/>
<evidence type="ECO:0000313" key="2">
    <source>
        <dbReference type="Proteomes" id="UP000182241"/>
    </source>
</evidence>
<accession>A0A1H4U6H4</accession>
<dbReference type="RefSeq" id="WP_068741797.1">
    <property type="nucleotide sequence ID" value="NZ_FNSA01000003.1"/>
</dbReference>
<dbReference type="STRING" id="57704.SAMN04489793_2795"/>
<keyword evidence="2" id="KW-1185">Reference proteome</keyword>